<reference evidence="3" key="1">
    <citation type="submission" date="2019-08" db="EMBL/GenBank/DDBJ databases">
        <authorList>
            <person name="Kucharzyk K."/>
            <person name="Murdoch R.W."/>
            <person name="Higgins S."/>
            <person name="Loffler F."/>
        </authorList>
    </citation>
    <scope>NUCLEOTIDE SEQUENCE</scope>
</reference>
<organism evidence="3">
    <name type="scientific">bioreactor metagenome</name>
    <dbReference type="NCBI Taxonomy" id="1076179"/>
    <lineage>
        <taxon>unclassified sequences</taxon>
        <taxon>metagenomes</taxon>
        <taxon>ecological metagenomes</taxon>
    </lineage>
</organism>
<dbReference type="EMBL" id="VSSQ01000310">
    <property type="protein sequence ID" value="MPL90677.1"/>
    <property type="molecule type" value="Genomic_DNA"/>
</dbReference>
<dbReference type="InterPro" id="IPR046059">
    <property type="entry name" value="DUF6017"/>
</dbReference>
<proteinExistence type="predicted"/>
<dbReference type="AlphaFoldDB" id="A0A644VHG2"/>
<dbReference type="Pfam" id="PF13730">
    <property type="entry name" value="HTH_36"/>
    <property type="match status" value="1"/>
</dbReference>
<accession>A0A644VHG2</accession>
<evidence type="ECO:0000256" key="1">
    <source>
        <dbReference type="SAM" id="MobiDB-lite"/>
    </source>
</evidence>
<gene>
    <name evidence="3" type="ORF">SDC9_36732</name>
</gene>
<protein>
    <recommendedName>
        <fullName evidence="2">DUF6017 domain-containing protein</fullName>
    </recommendedName>
</protein>
<name>A0A644VHG2_9ZZZZ</name>
<dbReference type="Pfam" id="PF19481">
    <property type="entry name" value="DUF6017"/>
    <property type="match status" value="1"/>
</dbReference>
<comment type="caution">
    <text evidence="3">The sequence shown here is derived from an EMBL/GenBank/DDBJ whole genome shotgun (WGS) entry which is preliminary data.</text>
</comment>
<feature type="domain" description="DUF6017" evidence="2">
    <location>
        <begin position="176"/>
        <end position="288"/>
    </location>
</feature>
<sequence>MFTLAVFRVEKTRDYTTMSNHHLKNRKLSLKAVGIMSKILSLPDDWDYTLRGLSKLTSDGIDSVRAAIRELEAAGYIVRSQSRDAHGRLSKNEYTVYEIPHLLGPSPDNPSLDIPSSENPTTVIPSTENPSMENPTQVNTKKKSIIQGLKTNSINYPSINHSAFGTPDGMDGIDVRERYREILEDNLEVDIIRDRYNAESLDEIVEIMLDAICSTNTTIRINGEEMPQAVVKSRFLKLRSSHIEYVFDALKQNPSDIRNIRSYLLTTLYNASLTMDNYYTALVNHDMSH</sequence>
<feature type="compositionally biased region" description="Polar residues" evidence="1">
    <location>
        <begin position="114"/>
        <end position="139"/>
    </location>
</feature>
<evidence type="ECO:0000259" key="2">
    <source>
        <dbReference type="Pfam" id="PF19481"/>
    </source>
</evidence>
<feature type="region of interest" description="Disordered" evidence="1">
    <location>
        <begin position="105"/>
        <end position="139"/>
    </location>
</feature>
<evidence type="ECO:0000313" key="3">
    <source>
        <dbReference type="EMBL" id="MPL90677.1"/>
    </source>
</evidence>